<evidence type="ECO:0000313" key="3">
    <source>
        <dbReference type="EMBL" id="CAF1292184.1"/>
    </source>
</evidence>
<protein>
    <recommendedName>
        <fullName evidence="6">Major facilitator superfamily (MFS) profile domain-containing protein</fullName>
    </recommendedName>
</protein>
<feature type="region of interest" description="Disordered" evidence="1">
    <location>
        <begin position="227"/>
        <end position="255"/>
    </location>
</feature>
<feature type="transmembrane region" description="Helical" evidence="2">
    <location>
        <begin position="546"/>
        <end position="566"/>
    </location>
</feature>
<dbReference type="EMBL" id="CAJNOE010000623">
    <property type="protein sequence ID" value="CAF1292184.1"/>
    <property type="molecule type" value="Genomic_DNA"/>
</dbReference>
<dbReference type="PANTHER" id="PTHR11360:SF284">
    <property type="entry name" value="EG:103B4.3 PROTEIN-RELATED"/>
    <property type="match status" value="1"/>
</dbReference>
<dbReference type="InterPro" id="IPR036259">
    <property type="entry name" value="MFS_trans_sf"/>
</dbReference>
<keyword evidence="2" id="KW-0812">Transmembrane</keyword>
<gene>
    <name evidence="3" type="ORF">IZO911_LOCUS33577</name>
    <name evidence="4" type="ORF">KXQ929_LOCUS27209</name>
</gene>
<feature type="transmembrane region" description="Helical" evidence="2">
    <location>
        <begin position="63"/>
        <end position="84"/>
    </location>
</feature>
<reference evidence="3" key="1">
    <citation type="submission" date="2021-02" db="EMBL/GenBank/DDBJ databases">
        <authorList>
            <person name="Nowell W R."/>
        </authorList>
    </citation>
    <scope>NUCLEOTIDE SEQUENCE</scope>
</reference>
<dbReference type="PANTHER" id="PTHR11360">
    <property type="entry name" value="MONOCARBOXYLATE TRANSPORTER"/>
    <property type="match status" value="1"/>
</dbReference>
<name>A0A815CUZ6_9BILA</name>
<feature type="transmembrane region" description="Helical" evidence="2">
    <location>
        <begin position="512"/>
        <end position="534"/>
    </location>
</feature>
<dbReference type="AlphaFoldDB" id="A0A815CUZ6"/>
<evidence type="ECO:0000313" key="5">
    <source>
        <dbReference type="Proteomes" id="UP000663860"/>
    </source>
</evidence>
<feature type="transmembrane region" description="Helical" evidence="2">
    <location>
        <begin position="451"/>
        <end position="475"/>
    </location>
</feature>
<dbReference type="EMBL" id="CAJOBB010002550">
    <property type="protein sequence ID" value="CAF3978700.1"/>
    <property type="molecule type" value="Genomic_DNA"/>
</dbReference>
<evidence type="ECO:0000256" key="1">
    <source>
        <dbReference type="SAM" id="MobiDB-lite"/>
    </source>
</evidence>
<dbReference type="CDD" id="cd17352">
    <property type="entry name" value="MFS_MCT_SLC16"/>
    <property type="match status" value="1"/>
</dbReference>
<dbReference type="SUPFAM" id="SSF103473">
    <property type="entry name" value="MFS general substrate transporter"/>
    <property type="match status" value="1"/>
</dbReference>
<feature type="transmembrane region" description="Helical" evidence="2">
    <location>
        <begin position="96"/>
        <end position="118"/>
    </location>
</feature>
<keyword evidence="2" id="KW-1133">Transmembrane helix</keyword>
<organism evidence="3 5">
    <name type="scientific">Adineta steineri</name>
    <dbReference type="NCBI Taxonomy" id="433720"/>
    <lineage>
        <taxon>Eukaryota</taxon>
        <taxon>Metazoa</taxon>
        <taxon>Spiralia</taxon>
        <taxon>Gnathifera</taxon>
        <taxon>Rotifera</taxon>
        <taxon>Eurotatoria</taxon>
        <taxon>Bdelloidea</taxon>
        <taxon>Adinetida</taxon>
        <taxon>Adinetidae</taxon>
        <taxon>Adineta</taxon>
    </lineage>
</organism>
<proteinExistence type="predicted"/>
<feature type="transmembrane region" description="Helical" evidence="2">
    <location>
        <begin position="422"/>
        <end position="439"/>
    </location>
</feature>
<dbReference type="InterPro" id="IPR050327">
    <property type="entry name" value="Proton-linked_MCT"/>
</dbReference>
<sequence>MTSGGTTNSAIPGARVPDGGWGWIVVFASFMIHFIMDGITYSMGDVFLGPMSERFQGAGRGPISATWAILPAVTLGSGPIATVFTNTYGCRKVTMVGAVLAFVGFLMSGFWANIYFYYVSIGVIGGLGLGLIYLPAIVSVGYYFEEKRSFAMGIAVCGSGLGTLVFPFVMEHIIGKPWLLGFANGLKIEAAVIVICVIFGALMVPLPQESSEIRRRALKERAKAKRLALQSKETTSPNDEQRNQLLPPNRERDIPLQKGNILGRESTAVVPGEQQHPDGDNHRTSLPRIDETSIKIIDPTDKTPKKSIEQFEEDISTEPSVVISRKDAVYQGSLHNIALFNDDKEEYHRQVITTTDDVLLKPVAKTSFVAQLAKEIDFSLLKDGAFALFAVSNFLTSLGFNVPYNFANDLAKDAGVMDTHRSWPIMAIGIANCFGRVVIGILGDRKWINRLYLYNIALVIAGASVLFAPFCNAHIGTHIAYAAFFGFFSGGYVGLTSIIVVDLVGVDKLSSAFGVILLIQGVAVAIGTPVVGQMRDILTGTDRPYLWPYLIFGGFILISGVILFGIPTLQRRKERQQQPTQHQLDMGVLSYSKENINAPERPQQQL</sequence>
<feature type="transmembrane region" description="Helical" evidence="2">
    <location>
        <begin position="190"/>
        <end position="206"/>
    </location>
</feature>
<evidence type="ECO:0000313" key="4">
    <source>
        <dbReference type="EMBL" id="CAF3978700.1"/>
    </source>
</evidence>
<dbReference type="Proteomes" id="UP000663868">
    <property type="component" value="Unassembled WGS sequence"/>
</dbReference>
<evidence type="ECO:0000256" key="2">
    <source>
        <dbReference type="SAM" id="Phobius"/>
    </source>
</evidence>
<comment type="caution">
    <text evidence="3">The sequence shown here is derived from an EMBL/GenBank/DDBJ whole genome shotgun (WGS) entry which is preliminary data.</text>
</comment>
<dbReference type="Proteomes" id="UP000663860">
    <property type="component" value="Unassembled WGS sequence"/>
</dbReference>
<feature type="transmembrane region" description="Helical" evidence="2">
    <location>
        <begin position="124"/>
        <end position="144"/>
    </location>
</feature>
<feature type="transmembrane region" description="Helical" evidence="2">
    <location>
        <begin position="151"/>
        <end position="170"/>
    </location>
</feature>
<dbReference type="Gene3D" id="1.20.1250.20">
    <property type="entry name" value="MFS general substrate transporter like domains"/>
    <property type="match status" value="2"/>
</dbReference>
<feature type="transmembrane region" description="Helical" evidence="2">
    <location>
        <begin position="21"/>
        <end position="43"/>
    </location>
</feature>
<feature type="compositionally biased region" description="Polar residues" evidence="1">
    <location>
        <begin position="231"/>
        <end position="246"/>
    </location>
</feature>
<evidence type="ECO:0008006" key="6">
    <source>
        <dbReference type="Google" id="ProtNLM"/>
    </source>
</evidence>
<feature type="transmembrane region" description="Helical" evidence="2">
    <location>
        <begin position="384"/>
        <end position="402"/>
    </location>
</feature>
<feature type="transmembrane region" description="Helical" evidence="2">
    <location>
        <begin position="481"/>
        <end position="505"/>
    </location>
</feature>
<accession>A0A815CUZ6</accession>
<keyword evidence="2" id="KW-0472">Membrane</keyword>
<dbReference type="Pfam" id="PF07690">
    <property type="entry name" value="MFS_1"/>
    <property type="match status" value="2"/>
</dbReference>
<dbReference type="GO" id="GO:0008028">
    <property type="term" value="F:monocarboxylic acid transmembrane transporter activity"/>
    <property type="evidence" value="ECO:0007669"/>
    <property type="project" value="TreeGrafter"/>
</dbReference>
<dbReference type="InterPro" id="IPR011701">
    <property type="entry name" value="MFS"/>
</dbReference>